<organism evidence="2 3">
    <name type="scientific">Novymonas esmeraldas</name>
    <dbReference type="NCBI Taxonomy" id="1808958"/>
    <lineage>
        <taxon>Eukaryota</taxon>
        <taxon>Discoba</taxon>
        <taxon>Euglenozoa</taxon>
        <taxon>Kinetoplastea</taxon>
        <taxon>Metakinetoplastina</taxon>
        <taxon>Trypanosomatida</taxon>
        <taxon>Trypanosomatidae</taxon>
        <taxon>Novymonas</taxon>
    </lineage>
</organism>
<proteinExistence type="predicted"/>
<feature type="compositionally biased region" description="Low complexity" evidence="1">
    <location>
        <begin position="523"/>
        <end position="540"/>
    </location>
</feature>
<dbReference type="Proteomes" id="UP001430356">
    <property type="component" value="Unassembled WGS sequence"/>
</dbReference>
<feature type="region of interest" description="Disordered" evidence="1">
    <location>
        <begin position="1"/>
        <end position="313"/>
    </location>
</feature>
<feature type="compositionally biased region" description="Pro residues" evidence="1">
    <location>
        <begin position="252"/>
        <end position="269"/>
    </location>
</feature>
<feature type="region of interest" description="Disordered" evidence="1">
    <location>
        <begin position="352"/>
        <end position="419"/>
    </location>
</feature>
<sequence>MQTRTRSSGGSRSLPSTESTSQASSLRTGSASTSTTPSNGRRRSNLPAPLVPDVLAGPVPAPPRLDGASSCPVNRTAGTASNTPHMPALSPTTASPASQGGRTPPPHHRRGHAVSGSAGPIPLPMPSSPPQGLRQRGDRPASTASVEESGSGSATALSNRLPTMMQPHKLSASATATTARPARQPSSAHTHAPSAPVATMPPVPTSPARMVSQPDVTLLAVSSPARRGYLVADGNGREAERTSGSMQSQMPIPLPPPPPLPSAPAPAQPRPSSTSSAPSSTSHTGSGGRGSAHPRDGAARNTTAGGGGAVSDTYLRENPRVRALVNNLYQQVLTTQPEEPLQYLAQLRIGTATQPPGQTAPQHGRAPPQSRQLSSSSGYGHTYPPTRHAAAEGGGDDGQTRAHPSPAPAVQQVPSAPSAHAAVVEDAALAGSLNSGVVGGECRRHSSLDSGVVVASAGGGDRHPDSAVPPSDPTTAAVVRLLRTPPSAPTAPLSVRIGSSASIGGGAFVVPPSIAGAAMQPTAGNSAGVGSSASSKHGSAQRGGAHVTNSLTSSGFLSGVVGVGAGHQPGTNVALTLHSSSGGGGVFRCSSGAAPHSAASFAGSISGVERGEMTPSDLSSLLSTNSVDLHEFIADFRLAKEERCGSGVDKPNITLDELAGIIEASSFPVPDVEVLLDLFDELQPCTRYLASAHSPMRSPPAPAAIALRRKSSPPLPPPRHSVGIASGSAGHNPRQRDAVVPAPTGGGSQPPRGGLSADSISSVASSATGAPSAAWDATGSGKLRGFAGSGYSAGTQALYGNSHQVNGLAWPGGRVHGAESCVTAAYPPTSVAAQDATTRHGRADAKAGHLAALDTRPADAAPCKLVEDGGAPRMSGRCASDVFASASPSQPPHLDVVSRHCGAEAEAEAATVPFDTLLARMAFKIQGRYPSEAIRIAFYGMVVDEEAPAAALEGTWRSGGFSDDVRRVSPFGRGMRGVVSTDSLTPSEPPGATGSGSAVVATMTTTTTTTITTTAGHGALAGCTVPLSRCIAEGLYARLGMVDVTVGEVQRSVRSAGMPTSPEEQRGWECHLEDFARLVRAVTAVSERGCSVSPANLFLTSLRDGHLQRSTSGTAAAVGSGAVSTTNSINAASGLIAPTASASWKEETPTTTTTSQSAATAFTTHR</sequence>
<dbReference type="AlphaFoldDB" id="A0AAW0ENN3"/>
<feature type="compositionally biased region" description="Polar residues" evidence="1">
    <location>
        <begin position="142"/>
        <end position="161"/>
    </location>
</feature>
<evidence type="ECO:0000313" key="3">
    <source>
        <dbReference type="Proteomes" id="UP001430356"/>
    </source>
</evidence>
<protein>
    <submittedName>
        <fullName evidence="2">Uncharacterized protein</fullName>
    </submittedName>
</protein>
<gene>
    <name evidence="2" type="ORF">NESM_000412600</name>
</gene>
<feature type="compositionally biased region" description="Low complexity" evidence="1">
    <location>
        <begin position="270"/>
        <end position="284"/>
    </location>
</feature>
<evidence type="ECO:0000256" key="1">
    <source>
        <dbReference type="SAM" id="MobiDB-lite"/>
    </source>
</evidence>
<name>A0AAW0ENN3_9TRYP</name>
<feature type="region of interest" description="Disordered" evidence="1">
    <location>
        <begin position="1140"/>
        <end position="1166"/>
    </location>
</feature>
<feature type="compositionally biased region" description="Low complexity" evidence="1">
    <location>
        <begin position="1149"/>
        <end position="1166"/>
    </location>
</feature>
<accession>A0AAW0ENN3</accession>
<feature type="compositionally biased region" description="Polar residues" evidence="1">
    <location>
        <begin position="71"/>
        <end position="101"/>
    </location>
</feature>
<feature type="compositionally biased region" description="Polar residues" evidence="1">
    <location>
        <begin position="352"/>
        <end position="361"/>
    </location>
</feature>
<feature type="compositionally biased region" description="Low complexity" evidence="1">
    <location>
        <begin position="1"/>
        <end position="19"/>
    </location>
</feature>
<dbReference type="EMBL" id="JAECZO010000044">
    <property type="protein sequence ID" value="KAK7194907.1"/>
    <property type="molecule type" value="Genomic_DNA"/>
</dbReference>
<feature type="region of interest" description="Disordered" evidence="1">
    <location>
        <begin position="522"/>
        <end position="546"/>
    </location>
</feature>
<feature type="region of interest" description="Disordered" evidence="1">
    <location>
        <begin position="977"/>
        <end position="997"/>
    </location>
</feature>
<evidence type="ECO:0000313" key="2">
    <source>
        <dbReference type="EMBL" id="KAK7194907.1"/>
    </source>
</evidence>
<keyword evidence="3" id="KW-1185">Reference proteome</keyword>
<feature type="compositionally biased region" description="Polar residues" evidence="1">
    <location>
        <begin position="369"/>
        <end position="379"/>
    </location>
</feature>
<reference evidence="2 3" key="1">
    <citation type="journal article" date="2021" name="MBio">
        <title>A New Model Trypanosomatid, Novymonas esmeraldas: Genomic Perception of Its 'Candidatus Pandoraea novymonadis' Endosymbiont.</title>
        <authorList>
            <person name="Zakharova A."/>
            <person name="Saura A."/>
            <person name="Butenko A."/>
            <person name="Podesvova L."/>
            <person name="Warmusova S."/>
            <person name="Kostygov A.Y."/>
            <person name="Nenarokova A."/>
            <person name="Lukes J."/>
            <person name="Opperdoes F.R."/>
            <person name="Yurchenko V."/>
        </authorList>
    </citation>
    <scope>NUCLEOTIDE SEQUENCE [LARGE SCALE GENOMIC DNA]</scope>
    <source>
        <strain evidence="2 3">E262AT.01</strain>
    </source>
</reference>
<comment type="caution">
    <text evidence="2">The sequence shown here is derived from an EMBL/GenBank/DDBJ whole genome shotgun (WGS) entry which is preliminary data.</text>
</comment>
<feature type="compositionally biased region" description="Polar residues" evidence="1">
    <location>
        <begin position="20"/>
        <end position="39"/>
    </location>
</feature>
<feature type="region of interest" description="Disordered" evidence="1">
    <location>
        <begin position="708"/>
        <end position="762"/>
    </location>
</feature>
<feature type="compositionally biased region" description="Low complexity" evidence="1">
    <location>
        <begin position="171"/>
        <end position="186"/>
    </location>
</feature>
<feature type="compositionally biased region" description="Low complexity" evidence="1">
    <location>
        <begin position="408"/>
        <end position="419"/>
    </location>
</feature>